<dbReference type="Proteomes" id="UP000023152">
    <property type="component" value="Unassembled WGS sequence"/>
</dbReference>
<comment type="caution">
    <text evidence="1">The sequence shown here is derived from an EMBL/GenBank/DDBJ whole genome shotgun (WGS) entry which is preliminary data.</text>
</comment>
<reference evidence="1 2" key="1">
    <citation type="journal article" date="2013" name="Curr. Biol.">
        <title>The Genome of the Foraminiferan Reticulomyxa filosa.</title>
        <authorList>
            <person name="Glockner G."/>
            <person name="Hulsmann N."/>
            <person name="Schleicher M."/>
            <person name="Noegel A.A."/>
            <person name="Eichinger L."/>
            <person name="Gallinger C."/>
            <person name="Pawlowski J."/>
            <person name="Sierra R."/>
            <person name="Euteneuer U."/>
            <person name="Pillet L."/>
            <person name="Moustafa A."/>
            <person name="Platzer M."/>
            <person name="Groth M."/>
            <person name="Szafranski K."/>
            <person name="Schliwa M."/>
        </authorList>
    </citation>
    <scope>NUCLEOTIDE SEQUENCE [LARGE SCALE GENOMIC DNA]</scope>
</reference>
<dbReference type="AlphaFoldDB" id="X6LKK6"/>
<name>X6LKK6_RETFI</name>
<dbReference type="EMBL" id="ASPP01036562">
    <property type="protein sequence ID" value="ETO02164.1"/>
    <property type="molecule type" value="Genomic_DNA"/>
</dbReference>
<protein>
    <submittedName>
        <fullName evidence="1">Uncharacterized protein</fullName>
    </submittedName>
</protein>
<feature type="non-terminal residue" evidence="1">
    <location>
        <position position="1"/>
    </location>
</feature>
<organism evidence="1 2">
    <name type="scientific">Reticulomyxa filosa</name>
    <dbReference type="NCBI Taxonomy" id="46433"/>
    <lineage>
        <taxon>Eukaryota</taxon>
        <taxon>Sar</taxon>
        <taxon>Rhizaria</taxon>
        <taxon>Retaria</taxon>
        <taxon>Foraminifera</taxon>
        <taxon>Monothalamids</taxon>
        <taxon>Reticulomyxidae</taxon>
        <taxon>Reticulomyxa</taxon>
    </lineage>
</organism>
<proteinExistence type="predicted"/>
<gene>
    <name evidence="1" type="ORF">RFI_35273</name>
</gene>
<evidence type="ECO:0000313" key="1">
    <source>
        <dbReference type="EMBL" id="ETO02164.1"/>
    </source>
</evidence>
<evidence type="ECO:0000313" key="2">
    <source>
        <dbReference type="Proteomes" id="UP000023152"/>
    </source>
</evidence>
<keyword evidence="2" id="KW-1185">Reference proteome</keyword>
<sequence length="225" mass="26060">IYKYIRLPQNFFYFYLKVALLLIECPFVSVCPAEVEGTNRGEILSKNLWSVNSSMKVSLVLVTLHVLNVFAMTLNTSESSTSVTNKQKHFNQHINMNVMATSRDKLLNNMWKLETLTHEQCLKLCNNMASASSLQISNNELMQSTNKIILQKKLALQNVDNACLHIHFDYKTNNTQMYIHSSDIQVHSIDRKTKLKKKMIIKKKGEVYVYQEIGRMEDKLCMDFI</sequence>
<accession>X6LKK6</accession>